<name>A0A235HAN5_AZOBR</name>
<reference evidence="1 2" key="1">
    <citation type="submission" date="2017-07" db="EMBL/GenBank/DDBJ databases">
        <title>Whole genome sequence of Azospirillum brasilense 2A1, a potential biofertilizer strain.</title>
        <authorList>
            <person name="Fontana C.A."/>
            <person name="Toffoli L.M."/>
            <person name="Salazar S.M."/>
            <person name="Puglisi E."/>
            <person name="Pedraza R."/>
            <person name="Bassi D."/>
            <person name="Cocconcelli P.S."/>
        </authorList>
    </citation>
    <scope>NUCLEOTIDE SEQUENCE [LARGE SCALE GENOMIC DNA]</scope>
    <source>
        <strain evidence="1 2">2A1</strain>
        <plasmid evidence="1">unnamed</plasmid>
    </source>
</reference>
<protein>
    <submittedName>
        <fullName evidence="1">Uncharacterized protein</fullName>
    </submittedName>
</protein>
<proteinExistence type="predicted"/>
<geneLocation type="plasmid" evidence="1">
    <name>unnamed</name>
</geneLocation>
<dbReference type="AlphaFoldDB" id="A0A235HAN5"/>
<dbReference type="EMBL" id="NOWT01000018">
    <property type="protein sequence ID" value="OYD82900.1"/>
    <property type="molecule type" value="Genomic_DNA"/>
</dbReference>
<keyword evidence="1" id="KW-0614">Plasmid</keyword>
<accession>A0A235HAN5</accession>
<evidence type="ECO:0000313" key="2">
    <source>
        <dbReference type="Proteomes" id="UP000215367"/>
    </source>
</evidence>
<evidence type="ECO:0000313" key="1">
    <source>
        <dbReference type="EMBL" id="OYD82900.1"/>
    </source>
</evidence>
<sequence>MSMDVWDFGTADDDPVERLVDGLGLASGERSRQEPAMIESVMAEARKPGAAGFLWAAVALRLLAGGAEPSANGTVAIWRRVAASHGPGAWFAAAGPDAKALYDAVIEQVLADHACTGLRPTMSEVLGRIAALPAPVAVAGVLDFTMGFFDNEESAALAPAFVEVVEAQAAARMGARGAPR</sequence>
<dbReference type="RefSeq" id="WP_094304987.1">
    <property type="nucleotide sequence ID" value="NZ_NOWT01000018.1"/>
</dbReference>
<organism evidence="1 2">
    <name type="scientific">Azospirillum brasilense</name>
    <dbReference type="NCBI Taxonomy" id="192"/>
    <lineage>
        <taxon>Bacteria</taxon>
        <taxon>Pseudomonadati</taxon>
        <taxon>Pseudomonadota</taxon>
        <taxon>Alphaproteobacteria</taxon>
        <taxon>Rhodospirillales</taxon>
        <taxon>Azospirillaceae</taxon>
        <taxon>Azospirillum</taxon>
    </lineage>
</organism>
<dbReference type="Proteomes" id="UP000215367">
    <property type="component" value="Unassembled WGS sequence"/>
</dbReference>
<gene>
    <name evidence="1" type="ORF">CHT98_18600</name>
</gene>
<comment type="caution">
    <text evidence="1">The sequence shown here is derived from an EMBL/GenBank/DDBJ whole genome shotgun (WGS) entry which is preliminary data.</text>
</comment>